<organism evidence="2 3">
    <name type="scientific">Candidatus Fischerbacteria bacterium RBG_13_37_8</name>
    <dbReference type="NCBI Taxonomy" id="1817863"/>
    <lineage>
        <taxon>Bacteria</taxon>
        <taxon>Candidatus Fischeribacteriota</taxon>
    </lineage>
</organism>
<feature type="transmembrane region" description="Helical" evidence="1">
    <location>
        <begin position="29"/>
        <end position="51"/>
    </location>
</feature>
<protein>
    <submittedName>
        <fullName evidence="2">Uncharacterized protein</fullName>
    </submittedName>
</protein>
<dbReference type="AlphaFoldDB" id="A0A1F5VWD9"/>
<sequence>MKLFLIMLVVMICIFYLMSVIQVTYWLRIVLLLLPPLLLIIFCLGAGRYNVRPGLKLLKIPEKGYESRIRAVQDIEQTIRNFGFAKIDEVYIRTLPVCLIYTYKHDTEPVYYFINHYGPGGISYKLVSKFDDEITLMTSASYNDGNFPRRKKFLLQTFQGKKYYDLYTLHLVAMDYMKNNNMRVETLPDDVMLAYFNDSMLKNIERLRKDFFWSLRMIIWTLTDYGKRYARPIEEQYPSGFDHIYIEDKLAANLK</sequence>
<dbReference type="EMBL" id="MFGW01000054">
    <property type="protein sequence ID" value="OGF67411.1"/>
    <property type="molecule type" value="Genomic_DNA"/>
</dbReference>
<accession>A0A1F5VWD9</accession>
<keyword evidence="1" id="KW-0812">Transmembrane</keyword>
<evidence type="ECO:0000256" key="1">
    <source>
        <dbReference type="SAM" id="Phobius"/>
    </source>
</evidence>
<evidence type="ECO:0000313" key="3">
    <source>
        <dbReference type="Proteomes" id="UP000178943"/>
    </source>
</evidence>
<comment type="caution">
    <text evidence="2">The sequence shown here is derived from an EMBL/GenBank/DDBJ whole genome shotgun (WGS) entry which is preliminary data.</text>
</comment>
<keyword evidence="1" id="KW-0472">Membrane</keyword>
<name>A0A1F5VWD9_9BACT</name>
<gene>
    <name evidence="2" type="ORF">A2Y62_02250</name>
</gene>
<evidence type="ECO:0000313" key="2">
    <source>
        <dbReference type="EMBL" id="OGF67411.1"/>
    </source>
</evidence>
<proteinExistence type="predicted"/>
<reference evidence="2 3" key="1">
    <citation type="journal article" date="2016" name="Nat. Commun.">
        <title>Thousands of microbial genomes shed light on interconnected biogeochemical processes in an aquifer system.</title>
        <authorList>
            <person name="Anantharaman K."/>
            <person name="Brown C.T."/>
            <person name="Hug L.A."/>
            <person name="Sharon I."/>
            <person name="Castelle C.J."/>
            <person name="Probst A.J."/>
            <person name="Thomas B.C."/>
            <person name="Singh A."/>
            <person name="Wilkins M.J."/>
            <person name="Karaoz U."/>
            <person name="Brodie E.L."/>
            <person name="Williams K.H."/>
            <person name="Hubbard S.S."/>
            <person name="Banfield J.F."/>
        </authorList>
    </citation>
    <scope>NUCLEOTIDE SEQUENCE [LARGE SCALE GENOMIC DNA]</scope>
</reference>
<dbReference type="Proteomes" id="UP000178943">
    <property type="component" value="Unassembled WGS sequence"/>
</dbReference>
<keyword evidence="1" id="KW-1133">Transmembrane helix</keyword>